<protein>
    <submittedName>
        <fullName evidence="2">Uncharacterized protein</fullName>
    </submittedName>
</protein>
<comment type="caution">
    <text evidence="2">The sequence shown here is derived from an EMBL/GenBank/DDBJ whole genome shotgun (WGS) entry which is preliminary data.</text>
</comment>
<gene>
    <name evidence="2" type="ORF">ACFQHK_09940</name>
</gene>
<evidence type="ECO:0000313" key="3">
    <source>
        <dbReference type="Proteomes" id="UP001596406"/>
    </source>
</evidence>
<proteinExistence type="predicted"/>
<evidence type="ECO:0000256" key="1">
    <source>
        <dbReference type="SAM" id="Phobius"/>
    </source>
</evidence>
<dbReference type="RefSeq" id="WP_304448507.1">
    <property type="nucleotide sequence ID" value="NZ_JARRAH010000001.1"/>
</dbReference>
<feature type="transmembrane region" description="Helical" evidence="1">
    <location>
        <begin position="38"/>
        <end position="58"/>
    </location>
</feature>
<dbReference type="AlphaFoldDB" id="A0ABD5UC65"/>
<feature type="transmembrane region" description="Helical" evidence="1">
    <location>
        <begin position="70"/>
        <end position="91"/>
    </location>
</feature>
<reference evidence="2 3" key="1">
    <citation type="journal article" date="2019" name="Int. J. Syst. Evol. Microbiol.">
        <title>The Global Catalogue of Microorganisms (GCM) 10K type strain sequencing project: providing services to taxonomists for standard genome sequencing and annotation.</title>
        <authorList>
            <consortium name="The Broad Institute Genomics Platform"/>
            <consortium name="The Broad Institute Genome Sequencing Center for Infectious Disease"/>
            <person name="Wu L."/>
            <person name="Ma J."/>
        </authorList>
    </citation>
    <scope>NUCLEOTIDE SEQUENCE [LARGE SCALE GENOMIC DNA]</scope>
    <source>
        <strain evidence="2 3">PSRA2</strain>
    </source>
</reference>
<dbReference type="EMBL" id="JBHSXM010000001">
    <property type="protein sequence ID" value="MFC6836832.1"/>
    <property type="molecule type" value="Genomic_DNA"/>
</dbReference>
<evidence type="ECO:0000313" key="2">
    <source>
        <dbReference type="EMBL" id="MFC6836832.1"/>
    </source>
</evidence>
<organism evidence="2 3">
    <name type="scientific">Halomarina ordinaria</name>
    <dbReference type="NCBI Taxonomy" id="3033939"/>
    <lineage>
        <taxon>Archaea</taxon>
        <taxon>Methanobacteriati</taxon>
        <taxon>Methanobacteriota</taxon>
        <taxon>Stenosarchaea group</taxon>
        <taxon>Halobacteria</taxon>
        <taxon>Halobacteriales</taxon>
        <taxon>Natronomonadaceae</taxon>
        <taxon>Halomarina</taxon>
    </lineage>
</organism>
<name>A0ABD5UC65_9EURY</name>
<keyword evidence="1" id="KW-0472">Membrane</keyword>
<dbReference type="Proteomes" id="UP001596406">
    <property type="component" value="Unassembled WGS sequence"/>
</dbReference>
<accession>A0ABD5UC65</accession>
<keyword evidence="1" id="KW-1133">Transmembrane helix</keyword>
<keyword evidence="1" id="KW-0812">Transmembrane</keyword>
<sequence>MPSPARLPPSLLLGGAVVCGLVAAGVDAFVTITGETYAQAALLLLAVPFGFALLLAALLRERLASPRHAVLFVAAVGALATVVEVSVVLAADEFDPTVALVSAAGAALLYAGRRLVDAAA</sequence>
<keyword evidence="3" id="KW-1185">Reference proteome</keyword>